<name>A0A380E190_STAAU</name>
<accession>A0A380E190</accession>
<proteinExistence type="predicted"/>
<dbReference type="Proteomes" id="UP000254502">
    <property type="component" value="Unassembled WGS sequence"/>
</dbReference>
<reference evidence="1 2" key="1">
    <citation type="submission" date="2018-06" db="EMBL/GenBank/DDBJ databases">
        <authorList>
            <consortium name="Pathogen Informatics"/>
            <person name="Doyle S."/>
        </authorList>
    </citation>
    <scope>NUCLEOTIDE SEQUENCE [LARGE SCALE GENOMIC DNA]</scope>
    <source>
        <strain evidence="1 2">NCTC5664</strain>
    </source>
</reference>
<dbReference type="SUPFAM" id="SSF56801">
    <property type="entry name" value="Acetyl-CoA synthetase-like"/>
    <property type="match status" value="1"/>
</dbReference>
<dbReference type="Gene3D" id="2.30.38.10">
    <property type="entry name" value="Luciferase, Domain 3"/>
    <property type="match status" value="1"/>
</dbReference>
<sequence>MASKDQAQDYLRQNEGELVIEGQSVSLGYLKNDQKTAEVFNFDDGFVLITLVIKRSLKMVNGSFKVVLISKSN</sequence>
<gene>
    <name evidence="1" type="primary">dltA_2</name>
    <name evidence="1" type="ORF">NCTC5664_02765</name>
</gene>
<dbReference type="AlphaFoldDB" id="A0A380E190"/>
<evidence type="ECO:0000313" key="2">
    <source>
        <dbReference type="Proteomes" id="UP000254502"/>
    </source>
</evidence>
<dbReference type="EC" id="6.1.1.13" evidence="1"/>
<dbReference type="GO" id="GO:0016874">
    <property type="term" value="F:ligase activity"/>
    <property type="evidence" value="ECO:0007669"/>
    <property type="project" value="UniProtKB-KW"/>
</dbReference>
<dbReference type="EMBL" id="UHAQ01000003">
    <property type="protein sequence ID" value="SUK87459.1"/>
    <property type="molecule type" value="Genomic_DNA"/>
</dbReference>
<evidence type="ECO:0000313" key="1">
    <source>
        <dbReference type="EMBL" id="SUK87459.1"/>
    </source>
</evidence>
<protein>
    <submittedName>
        <fullName evidence="1">D-alanine--poly(Phosphoribitol) ligase subunit 1</fullName>
        <ecNumber evidence="1">6.1.1.13</ecNumber>
    </submittedName>
</protein>
<organism evidence="1 2">
    <name type="scientific">Staphylococcus aureus</name>
    <dbReference type="NCBI Taxonomy" id="1280"/>
    <lineage>
        <taxon>Bacteria</taxon>
        <taxon>Bacillati</taxon>
        <taxon>Bacillota</taxon>
        <taxon>Bacilli</taxon>
        <taxon>Bacillales</taxon>
        <taxon>Staphylococcaceae</taxon>
        <taxon>Staphylococcus</taxon>
    </lineage>
</organism>
<keyword evidence="1" id="KW-0436">Ligase</keyword>